<dbReference type="AlphaFoldDB" id="A0A8J2RMI3"/>
<accession>A0A8J2RMI3</accession>
<gene>
    <name evidence="2" type="ORF">DGAL_LOCUS7095</name>
</gene>
<dbReference type="EMBL" id="CAKKLH010000135">
    <property type="protein sequence ID" value="CAH0104326.1"/>
    <property type="molecule type" value="Genomic_DNA"/>
</dbReference>
<reference evidence="2" key="1">
    <citation type="submission" date="2021-11" db="EMBL/GenBank/DDBJ databases">
        <authorList>
            <person name="Schell T."/>
        </authorList>
    </citation>
    <scope>NUCLEOTIDE SEQUENCE</scope>
    <source>
        <strain evidence="2">M5</strain>
    </source>
</reference>
<protein>
    <submittedName>
        <fullName evidence="2">Uncharacterized protein</fullName>
    </submittedName>
</protein>
<comment type="caution">
    <text evidence="2">The sequence shown here is derived from an EMBL/GenBank/DDBJ whole genome shotgun (WGS) entry which is preliminary data.</text>
</comment>
<keyword evidence="3" id="KW-1185">Reference proteome</keyword>
<evidence type="ECO:0000256" key="1">
    <source>
        <dbReference type="SAM" id="MobiDB-lite"/>
    </source>
</evidence>
<feature type="compositionally biased region" description="Basic and acidic residues" evidence="1">
    <location>
        <begin position="47"/>
        <end position="61"/>
    </location>
</feature>
<organism evidence="2 3">
    <name type="scientific">Daphnia galeata</name>
    <dbReference type="NCBI Taxonomy" id="27404"/>
    <lineage>
        <taxon>Eukaryota</taxon>
        <taxon>Metazoa</taxon>
        <taxon>Ecdysozoa</taxon>
        <taxon>Arthropoda</taxon>
        <taxon>Crustacea</taxon>
        <taxon>Branchiopoda</taxon>
        <taxon>Diplostraca</taxon>
        <taxon>Cladocera</taxon>
        <taxon>Anomopoda</taxon>
        <taxon>Daphniidae</taxon>
        <taxon>Daphnia</taxon>
    </lineage>
</organism>
<feature type="compositionally biased region" description="Basic and acidic residues" evidence="1">
    <location>
        <begin position="30"/>
        <end position="39"/>
    </location>
</feature>
<proteinExistence type="predicted"/>
<evidence type="ECO:0000313" key="3">
    <source>
        <dbReference type="Proteomes" id="UP000789390"/>
    </source>
</evidence>
<feature type="region of interest" description="Disordered" evidence="1">
    <location>
        <begin position="1"/>
        <end position="72"/>
    </location>
</feature>
<sequence length="72" mass="7924">MGTCHCEGSSEPASTSTPPVQRTELMGTHIELDSSREDSSILSSSSLRRESDTRDSEDNNVRHPLKLPLHCN</sequence>
<evidence type="ECO:0000313" key="2">
    <source>
        <dbReference type="EMBL" id="CAH0104326.1"/>
    </source>
</evidence>
<name>A0A8J2RMI3_9CRUS</name>
<dbReference type="Proteomes" id="UP000789390">
    <property type="component" value="Unassembled WGS sequence"/>
</dbReference>
<feature type="compositionally biased region" description="Polar residues" evidence="1">
    <location>
        <begin position="11"/>
        <end position="20"/>
    </location>
</feature>